<keyword evidence="1" id="KW-0732">Signal</keyword>
<feature type="domain" description="CBM1" evidence="8">
    <location>
        <begin position="199"/>
        <end position="235"/>
    </location>
</feature>
<feature type="region of interest" description="Disordered" evidence="7">
    <location>
        <begin position="144"/>
        <end position="193"/>
    </location>
</feature>
<dbReference type="InterPro" id="IPR035971">
    <property type="entry name" value="CBD_sf"/>
</dbReference>
<evidence type="ECO:0000313" key="9">
    <source>
        <dbReference type="EMBL" id="KIO29295.1"/>
    </source>
</evidence>
<gene>
    <name evidence="9" type="ORF">M407DRAFT_21518</name>
</gene>
<dbReference type="PROSITE" id="PS51164">
    <property type="entry name" value="CBM1_2"/>
    <property type="match status" value="1"/>
</dbReference>
<accession>A0A0C3QDZ6</accession>
<dbReference type="PROSITE" id="PS00562">
    <property type="entry name" value="CBM1_1"/>
    <property type="match status" value="1"/>
</dbReference>
<proteinExistence type="inferred from homology"/>
<dbReference type="GO" id="GO:0016798">
    <property type="term" value="F:hydrolase activity, acting on glycosyl bonds"/>
    <property type="evidence" value="ECO:0007669"/>
    <property type="project" value="UniProtKB-KW"/>
</dbReference>
<evidence type="ECO:0000256" key="6">
    <source>
        <dbReference type="ARBA" id="ARBA00037986"/>
    </source>
</evidence>
<dbReference type="GO" id="GO:0000272">
    <property type="term" value="P:polysaccharide catabolic process"/>
    <property type="evidence" value="ECO:0007669"/>
    <property type="project" value="UniProtKB-KW"/>
</dbReference>
<dbReference type="Proteomes" id="UP000054248">
    <property type="component" value="Unassembled WGS sequence"/>
</dbReference>
<keyword evidence="4" id="KW-0326">Glycosidase</keyword>
<feature type="non-terminal residue" evidence="9">
    <location>
        <position position="1"/>
    </location>
</feature>
<dbReference type="PANTHER" id="PTHR43739">
    <property type="entry name" value="XYLOGLUCANASE (EUROFUNG)"/>
    <property type="match status" value="1"/>
</dbReference>
<evidence type="ECO:0000313" key="10">
    <source>
        <dbReference type="Proteomes" id="UP000054248"/>
    </source>
</evidence>
<name>A0A0C3QDZ6_9AGAM</name>
<evidence type="ECO:0000256" key="7">
    <source>
        <dbReference type="SAM" id="MobiDB-lite"/>
    </source>
</evidence>
<dbReference type="EMBL" id="KN822984">
    <property type="protein sequence ID" value="KIO29295.1"/>
    <property type="molecule type" value="Genomic_DNA"/>
</dbReference>
<dbReference type="AlphaFoldDB" id="A0A0C3QDZ6"/>
<evidence type="ECO:0000259" key="8">
    <source>
        <dbReference type="PROSITE" id="PS51164"/>
    </source>
</evidence>
<dbReference type="Gene3D" id="2.130.10.10">
    <property type="entry name" value="YVTN repeat-like/Quinoprotein amine dehydrogenase"/>
    <property type="match status" value="1"/>
</dbReference>
<dbReference type="InterPro" id="IPR000254">
    <property type="entry name" value="CBD"/>
</dbReference>
<dbReference type="GO" id="GO:0010411">
    <property type="term" value="P:xyloglucan metabolic process"/>
    <property type="evidence" value="ECO:0007669"/>
    <property type="project" value="TreeGrafter"/>
</dbReference>
<keyword evidence="2" id="KW-0378">Hydrolase</keyword>
<keyword evidence="5" id="KW-0624">Polysaccharide degradation</keyword>
<dbReference type="InterPro" id="IPR015943">
    <property type="entry name" value="WD40/YVTN_repeat-like_dom_sf"/>
</dbReference>
<dbReference type="HOGENOM" id="CLU_1182654_0_0_1"/>
<protein>
    <submittedName>
        <fullName evidence="9">Carbohydrate-binding module family 1 protein</fullName>
    </submittedName>
</protein>
<evidence type="ECO:0000256" key="3">
    <source>
        <dbReference type="ARBA" id="ARBA00023277"/>
    </source>
</evidence>
<dbReference type="STRING" id="1051891.A0A0C3QDZ6"/>
<evidence type="ECO:0000256" key="4">
    <source>
        <dbReference type="ARBA" id="ARBA00023295"/>
    </source>
</evidence>
<keyword evidence="3" id="KW-0119">Carbohydrate metabolism</keyword>
<evidence type="ECO:0000256" key="5">
    <source>
        <dbReference type="ARBA" id="ARBA00023326"/>
    </source>
</evidence>
<evidence type="ECO:0000256" key="1">
    <source>
        <dbReference type="ARBA" id="ARBA00022729"/>
    </source>
</evidence>
<dbReference type="PANTHER" id="PTHR43739:SF2">
    <property type="entry name" value="OLIGOXYLOGLUCAN-REDUCING END-SPECIFIC XYLOGLUCANASE-RELATED"/>
    <property type="match status" value="1"/>
</dbReference>
<reference evidence="9 10" key="1">
    <citation type="submission" date="2014-04" db="EMBL/GenBank/DDBJ databases">
        <authorList>
            <consortium name="DOE Joint Genome Institute"/>
            <person name="Kuo A."/>
            <person name="Girlanda M."/>
            <person name="Perotto S."/>
            <person name="Kohler A."/>
            <person name="Nagy L.G."/>
            <person name="Floudas D."/>
            <person name="Copeland A."/>
            <person name="Barry K.W."/>
            <person name="Cichocki N."/>
            <person name="Veneault-Fourrey C."/>
            <person name="LaButti K."/>
            <person name="Lindquist E.A."/>
            <person name="Lipzen A."/>
            <person name="Lundell T."/>
            <person name="Morin E."/>
            <person name="Murat C."/>
            <person name="Sun H."/>
            <person name="Tunlid A."/>
            <person name="Henrissat B."/>
            <person name="Grigoriev I.V."/>
            <person name="Hibbett D.S."/>
            <person name="Martin F."/>
            <person name="Nordberg H.P."/>
            <person name="Cantor M.N."/>
            <person name="Hua S.X."/>
        </authorList>
    </citation>
    <scope>NUCLEOTIDE SEQUENCE [LARGE SCALE GENOMIC DNA]</scope>
    <source>
        <strain evidence="9 10">MUT 4182</strain>
    </source>
</reference>
<dbReference type="SMART" id="SM00236">
    <property type="entry name" value="fCBD"/>
    <property type="match status" value="1"/>
</dbReference>
<dbReference type="SUPFAM" id="SSF57180">
    <property type="entry name" value="Cellulose-binding domain"/>
    <property type="match status" value="1"/>
</dbReference>
<dbReference type="OrthoDB" id="2151161at2759"/>
<dbReference type="GO" id="GO:0030248">
    <property type="term" value="F:cellulose binding"/>
    <property type="evidence" value="ECO:0007669"/>
    <property type="project" value="InterPro"/>
</dbReference>
<comment type="similarity">
    <text evidence="6">Belongs to the glycosyl hydrolase 74 family.</text>
</comment>
<reference evidence="10" key="2">
    <citation type="submission" date="2015-01" db="EMBL/GenBank/DDBJ databases">
        <title>Evolutionary Origins and Diversification of the Mycorrhizal Mutualists.</title>
        <authorList>
            <consortium name="DOE Joint Genome Institute"/>
            <consortium name="Mycorrhizal Genomics Consortium"/>
            <person name="Kohler A."/>
            <person name="Kuo A."/>
            <person name="Nagy L.G."/>
            <person name="Floudas D."/>
            <person name="Copeland A."/>
            <person name="Barry K.W."/>
            <person name="Cichocki N."/>
            <person name="Veneault-Fourrey C."/>
            <person name="LaButti K."/>
            <person name="Lindquist E.A."/>
            <person name="Lipzen A."/>
            <person name="Lundell T."/>
            <person name="Morin E."/>
            <person name="Murat C."/>
            <person name="Riley R."/>
            <person name="Ohm R."/>
            <person name="Sun H."/>
            <person name="Tunlid A."/>
            <person name="Henrissat B."/>
            <person name="Grigoriev I.V."/>
            <person name="Hibbett D.S."/>
            <person name="Martin F."/>
        </authorList>
    </citation>
    <scope>NUCLEOTIDE SEQUENCE [LARGE SCALE GENOMIC DNA]</scope>
    <source>
        <strain evidence="10">MUT 4182</strain>
    </source>
</reference>
<dbReference type="SUPFAM" id="SSF110296">
    <property type="entry name" value="Oligoxyloglucan reducing end-specific cellobiohydrolase"/>
    <property type="match status" value="1"/>
</dbReference>
<sequence length="235" mass="24282">DFAVTFTASSATLGSSTSTKGITVNVKATGDVWVSTDVGLFHTVNNGTTFTQITGFTNTYSLSTGAPKTTGGYPSVFAFGTYNGTPGLWRSDDQGSTWTRLDDAAHGFGSQEANYVCGDQRAWGRLYVGTNGRGIFYGDDNGSTSTTTTKASSTTTSSSSTRTSSSSTTTSKTSSITTTTKTSSSTTTTTTTTTAGGTGTACHYCQCGGTGFTGPTTCVSPYTCTYSNDFYSQCL</sequence>
<dbReference type="GO" id="GO:0005576">
    <property type="term" value="C:extracellular region"/>
    <property type="evidence" value="ECO:0007669"/>
    <property type="project" value="InterPro"/>
</dbReference>
<dbReference type="InterPro" id="IPR052025">
    <property type="entry name" value="Xyloglucanase_GH74"/>
</dbReference>
<evidence type="ECO:0000256" key="2">
    <source>
        <dbReference type="ARBA" id="ARBA00022801"/>
    </source>
</evidence>
<organism evidence="9 10">
    <name type="scientific">Tulasnella calospora MUT 4182</name>
    <dbReference type="NCBI Taxonomy" id="1051891"/>
    <lineage>
        <taxon>Eukaryota</taxon>
        <taxon>Fungi</taxon>
        <taxon>Dikarya</taxon>
        <taxon>Basidiomycota</taxon>
        <taxon>Agaricomycotina</taxon>
        <taxon>Agaricomycetes</taxon>
        <taxon>Cantharellales</taxon>
        <taxon>Tulasnellaceae</taxon>
        <taxon>Tulasnella</taxon>
    </lineage>
</organism>
<keyword evidence="10" id="KW-1185">Reference proteome</keyword>
<dbReference type="Pfam" id="PF00734">
    <property type="entry name" value="CBM_1"/>
    <property type="match status" value="1"/>
</dbReference>